<gene>
    <name evidence="3" type="ORF">M1O15_07605</name>
</gene>
<keyword evidence="2" id="KW-0472">Membrane</keyword>
<accession>A0ABT0I7G6</accession>
<evidence type="ECO:0000256" key="1">
    <source>
        <dbReference type="SAM" id="MobiDB-lite"/>
    </source>
</evidence>
<reference evidence="3 4" key="1">
    <citation type="submission" date="2022-04" db="EMBL/GenBank/DDBJ databases">
        <title>Streptomyces sp. nov. LCR6-01 isolated from Lichen of Dirinaria sp.</title>
        <authorList>
            <person name="Kanchanasin P."/>
            <person name="Tanasupawat S."/>
            <person name="Phongsopitanun W."/>
        </authorList>
    </citation>
    <scope>NUCLEOTIDE SEQUENCE [LARGE SCALE GENOMIC DNA]</scope>
    <source>
        <strain evidence="3 4">LCR6-01</strain>
    </source>
</reference>
<feature type="transmembrane region" description="Helical" evidence="2">
    <location>
        <begin position="169"/>
        <end position="192"/>
    </location>
</feature>
<organism evidence="3 4">
    <name type="scientific">Streptomyces lichenis</name>
    <dbReference type="NCBI Taxonomy" id="2306967"/>
    <lineage>
        <taxon>Bacteria</taxon>
        <taxon>Bacillati</taxon>
        <taxon>Actinomycetota</taxon>
        <taxon>Actinomycetes</taxon>
        <taxon>Kitasatosporales</taxon>
        <taxon>Streptomycetaceae</taxon>
        <taxon>Streptomyces</taxon>
    </lineage>
</organism>
<evidence type="ECO:0000313" key="4">
    <source>
        <dbReference type="Proteomes" id="UP001522868"/>
    </source>
</evidence>
<sequence>MPSRTTPLPPPPPPPSLRSWPDEGARRADRERAVGEAGARLVGVRRLGTYLLMLLALQAAWGVFGLGLVSLVDGAMDPLTALAVILVAALGLVGLPVAVWGVVEGVRRDRVARARLLEWAALDPAPVRDPRLRAPGLSLLWLLLGFVQCAAGLWLCFAVPAAARPGSTTFAEVVFAMGAGMILWVNGLLGLVKAAGHYRVAIRLGATGRPGAAGRKTG</sequence>
<name>A0ABT0I7G6_9ACTN</name>
<keyword evidence="2" id="KW-1133">Transmembrane helix</keyword>
<protein>
    <submittedName>
        <fullName evidence="3">Uncharacterized protein</fullName>
    </submittedName>
</protein>
<keyword evidence="2" id="KW-0812">Transmembrane</keyword>
<feature type="compositionally biased region" description="Pro residues" evidence="1">
    <location>
        <begin position="7"/>
        <end position="16"/>
    </location>
</feature>
<dbReference type="Proteomes" id="UP001522868">
    <property type="component" value="Unassembled WGS sequence"/>
</dbReference>
<evidence type="ECO:0000256" key="2">
    <source>
        <dbReference type="SAM" id="Phobius"/>
    </source>
</evidence>
<feature type="transmembrane region" description="Helical" evidence="2">
    <location>
        <begin position="78"/>
        <end position="103"/>
    </location>
</feature>
<dbReference type="RefSeq" id="WP_248632476.1">
    <property type="nucleotide sequence ID" value="NZ_JALPTH010000005.1"/>
</dbReference>
<feature type="transmembrane region" description="Helical" evidence="2">
    <location>
        <begin position="139"/>
        <end position="163"/>
    </location>
</feature>
<proteinExistence type="predicted"/>
<feature type="compositionally biased region" description="Basic and acidic residues" evidence="1">
    <location>
        <begin position="20"/>
        <end position="29"/>
    </location>
</feature>
<keyword evidence="4" id="KW-1185">Reference proteome</keyword>
<evidence type="ECO:0000313" key="3">
    <source>
        <dbReference type="EMBL" id="MCK8677253.1"/>
    </source>
</evidence>
<feature type="region of interest" description="Disordered" evidence="1">
    <location>
        <begin position="1"/>
        <end position="29"/>
    </location>
</feature>
<feature type="transmembrane region" description="Helical" evidence="2">
    <location>
        <begin position="50"/>
        <end position="72"/>
    </location>
</feature>
<comment type="caution">
    <text evidence="3">The sequence shown here is derived from an EMBL/GenBank/DDBJ whole genome shotgun (WGS) entry which is preliminary data.</text>
</comment>
<dbReference type="EMBL" id="JALPTH010000005">
    <property type="protein sequence ID" value="MCK8677253.1"/>
    <property type="molecule type" value="Genomic_DNA"/>
</dbReference>